<dbReference type="GO" id="GO:0045944">
    <property type="term" value="P:positive regulation of transcription by RNA polymerase II"/>
    <property type="evidence" value="ECO:0007669"/>
    <property type="project" value="TreeGrafter"/>
</dbReference>
<evidence type="ECO:0000256" key="2">
    <source>
        <dbReference type="ARBA" id="ARBA00023242"/>
    </source>
</evidence>
<keyword evidence="2" id="KW-0539">Nucleus</keyword>
<protein>
    <submittedName>
        <fullName evidence="5">Rad60/SUMO-like domain-containing protein</fullName>
    </submittedName>
</protein>
<evidence type="ECO:0000256" key="1">
    <source>
        <dbReference type="ARBA" id="ARBA00004123"/>
    </source>
</evidence>
<dbReference type="CDD" id="cd01763">
    <property type="entry name" value="Ubl_SUMO_like"/>
    <property type="match status" value="2"/>
</dbReference>
<feature type="domain" description="Rad60/SUMO-like" evidence="3">
    <location>
        <begin position="347"/>
        <end position="419"/>
    </location>
</feature>
<dbReference type="AlphaFoldDB" id="A0A915HRY3"/>
<dbReference type="InterPro" id="IPR022617">
    <property type="entry name" value="Rad60/SUMO-like_dom"/>
</dbReference>
<dbReference type="InterPro" id="IPR052324">
    <property type="entry name" value="NFATC2-Int_DNA_Repair"/>
</dbReference>
<evidence type="ECO:0000313" key="5">
    <source>
        <dbReference type="WBParaSite" id="nRc.2.0.1.t04137-RA"/>
    </source>
</evidence>
<dbReference type="Gene3D" id="3.10.20.90">
    <property type="entry name" value="Phosphatidylinositol 3-kinase Catalytic Subunit, Chain A, domain 1"/>
    <property type="match status" value="2"/>
</dbReference>
<dbReference type="InterPro" id="IPR029071">
    <property type="entry name" value="Ubiquitin-like_domsf"/>
</dbReference>
<dbReference type="SUPFAM" id="SSF54236">
    <property type="entry name" value="Ubiquitin-like"/>
    <property type="match status" value="2"/>
</dbReference>
<reference evidence="5" key="1">
    <citation type="submission" date="2022-11" db="UniProtKB">
        <authorList>
            <consortium name="WormBaseParasite"/>
        </authorList>
    </citation>
    <scope>IDENTIFICATION</scope>
</reference>
<organism evidence="4 5">
    <name type="scientific">Romanomermis culicivorax</name>
    <name type="common">Nematode worm</name>
    <dbReference type="NCBI Taxonomy" id="13658"/>
    <lineage>
        <taxon>Eukaryota</taxon>
        <taxon>Metazoa</taxon>
        <taxon>Ecdysozoa</taxon>
        <taxon>Nematoda</taxon>
        <taxon>Enoplea</taxon>
        <taxon>Dorylaimia</taxon>
        <taxon>Mermithida</taxon>
        <taxon>Mermithoidea</taxon>
        <taxon>Mermithidae</taxon>
        <taxon>Romanomermis</taxon>
    </lineage>
</organism>
<keyword evidence="4" id="KW-1185">Reference proteome</keyword>
<dbReference type="Proteomes" id="UP000887565">
    <property type="component" value="Unplaced"/>
</dbReference>
<evidence type="ECO:0000259" key="3">
    <source>
        <dbReference type="Pfam" id="PF11976"/>
    </source>
</evidence>
<sequence>MPQRNKWTRKRIYAKITNFRPKTTERTLNLMEKNRLETERDNCSRSLSLNSINSFLKINYKHQQELDHPFIKSFYIISCKLLYRSLDICEILKIGQSIAEKQISWYFLELASNRYYSFQKKAGRIMFPYCWRTDMSSVKRVPLKKLKRLDPKIMQKCVELAASSDDSKLQKWHENVFNSKGFVQDINRAKKSTSSEPNGRQIVIQKEKRINELNTGKFTCDVVNVSEDDCDDCDNQSVQSTSSAPDRSFINSEIDEKFIIWIKADGAQLSRFEIGKDEKFGVIFDQFCRKIGVTADSVCFFYHFDLIGFRDTPISLSVPNFSIIEAKIIRSSSIKIIVEKDVNMIQLKFQTQDLRNATNVLKVNKDEKFGEIKTKYLNLRSDIKSESESIIFSFDGAVIPHDSTPKILELEELDCIDVIQRL</sequence>
<accession>A0A915HRY3</accession>
<dbReference type="WBParaSite" id="nRc.2.0.1.t04137-RA">
    <property type="protein sequence ID" value="nRc.2.0.1.t04137-RA"/>
    <property type="gene ID" value="nRc.2.0.1.g04137"/>
</dbReference>
<dbReference type="PANTHER" id="PTHR47187">
    <property type="entry name" value="NFATC2-INTERACTING PROTEIN"/>
    <property type="match status" value="1"/>
</dbReference>
<evidence type="ECO:0000313" key="4">
    <source>
        <dbReference type="Proteomes" id="UP000887565"/>
    </source>
</evidence>
<dbReference type="GO" id="GO:0005634">
    <property type="term" value="C:nucleus"/>
    <property type="evidence" value="ECO:0007669"/>
    <property type="project" value="UniProtKB-SubCell"/>
</dbReference>
<comment type="subcellular location">
    <subcellularLocation>
        <location evidence="1">Nucleus</location>
    </subcellularLocation>
</comment>
<dbReference type="Pfam" id="PF11976">
    <property type="entry name" value="Rad60-SLD"/>
    <property type="match status" value="1"/>
</dbReference>
<name>A0A915HRY3_ROMCU</name>
<dbReference type="PANTHER" id="PTHR47187:SF1">
    <property type="entry name" value="NFATC2-INTERACTING PROTEIN"/>
    <property type="match status" value="1"/>
</dbReference>
<proteinExistence type="predicted"/>